<keyword evidence="6 12" id="KW-0915">Sodium</keyword>
<feature type="transmembrane region" description="Helical" evidence="12">
    <location>
        <begin position="68"/>
        <end position="91"/>
    </location>
</feature>
<sequence>MLTTYLAVAIGGATGACLRYGCNELALNVFGKSFPFGTLLVNILGSFVLGLLYALFSSGALTASPWRALIAIGLIGAFTTFSTFSLDTVLLLQQGDWLKAIANVLLNVLLCLTLAWLGLKLGSMK</sequence>
<comment type="function">
    <text evidence="12">Fluoride-specific ion channel. Important for reducing fluoride concentration in the cell, thus reducing its toxicity.</text>
</comment>
<evidence type="ECO:0000256" key="1">
    <source>
        <dbReference type="ARBA" id="ARBA00004651"/>
    </source>
</evidence>
<evidence type="ECO:0000313" key="13">
    <source>
        <dbReference type="EMBL" id="NRQ43034.1"/>
    </source>
</evidence>
<keyword evidence="5 12" id="KW-1133">Transmembrane helix</keyword>
<evidence type="ECO:0000256" key="5">
    <source>
        <dbReference type="ARBA" id="ARBA00022989"/>
    </source>
</evidence>
<comment type="activity regulation">
    <text evidence="12">Na(+) is not transported, but it plays an essential structural role and its presence is essential for fluoride channel function.</text>
</comment>
<dbReference type="GO" id="GO:0005886">
    <property type="term" value="C:plasma membrane"/>
    <property type="evidence" value="ECO:0007669"/>
    <property type="project" value="UniProtKB-SubCell"/>
</dbReference>
<evidence type="ECO:0000256" key="11">
    <source>
        <dbReference type="ARBA" id="ARBA00035585"/>
    </source>
</evidence>
<evidence type="ECO:0000256" key="4">
    <source>
        <dbReference type="ARBA" id="ARBA00022692"/>
    </source>
</evidence>
<dbReference type="HAMAP" id="MF_00454">
    <property type="entry name" value="FluC"/>
    <property type="match status" value="1"/>
</dbReference>
<comment type="subcellular location">
    <subcellularLocation>
        <location evidence="1 12">Cell membrane</location>
        <topology evidence="1 12">Multi-pass membrane protein</topology>
    </subcellularLocation>
</comment>
<feature type="transmembrane region" description="Helical" evidence="12">
    <location>
        <begin position="97"/>
        <end position="119"/>
    </location>
</feature>
<evidence type="ECO:0000256" key="6">
    <source>
        <dbReference type="ARBA" id="ARBA00023053"/>
    </source>
</evidence>
<gene>
    <name evidence="12 13" type="primary">crcB</name>
    <name evidence="12" type="synonym">fluC</name>
    <name evidence="13" type="ORF">HRH59_10770</name>
</gene>
<keyword evidence="7 12" id="KW-0406">Ion transport</keyword>
<dbReference type="GO" id="GO:0140114">
    <property type="term" value="P:cellular detoxification of fluoride"/>
    <property type="evidence" value="ECO:0007669"/>
    <property type="project" value="UniProtKB-UniRule"/>
</dbReference>
<evidence type="ECO:0000256" key="2">
    <source>
        <dbReference type="ARBA" id="ARBA00022475"/>
    </source>
</evidence>
<evidence type="ECO:0000256" key="9">
    <source>
        <dbReference type="ARBA" id="ARBA00023303"/>
    </source>
</evidence>
<keyword evidence="8 12" id="KW-0472">Membrane</keyword>
<keyword evidence="9 12" id="KW-0407">Ion channel</keyword>
<dbReference type="PANTHER" id="PTHR28259:SF1">
    <property type="entry name" value="FLUORIDE EXPORT PROTEIN 1-RELATED"/>
    <property type="match status" value="1"/>
</dbReference>
<evidence type="ECO:0000256" key="12">
    <source>
        <dbReference type="HAMAP-Rule" id="MF_00454"/>
    </source>
</evidence>
<evidence type="ECO:0000256" key="10">
    <source>
        <dbReference type="ARBA" id="ARBA00035120"/>
    </source>
</evidence>
<dbReference type="GO" id="GO:0062054">
    <property type="term" value="F:fluoride channel activity"/>
    <property type="evidence" value="ECO:0007669"/>
    <property type="project" value="UniProtKB-UniRule"/>
</dbReference>
<evidence type="ECO:0000256" key="3">
    <source>
        <dbReference type="ARBA" id="ARBA00022519"/>
    </source>
</evidence>
<keyword evidence="4 12" id="KW-0812">Transmembrane</keyword>
<comment type="caution">
    <text evidence="13">The sequence shown here is derived from an EMBL/GenBank/DDBJ whole genome shotgun (WGS) entry which is preliminary data.</text>
</comment>
<dbReference type="Proteomes" id="UP000523161">
    <property type="component" value="Unassembled WGS sequence"/>
</dbReference>
<feature type="binding site" evidence="12">
    <location>
        <position position="79"/>
    </location>
    <ligand>
        <name>Na(+)</name>
        <dbReference type="ChEBI" id="CHEBI:29101"/>
        <note>structural</note>
    </ligand>
</feature>
<evidence type="ECO:0000256" key="8">
    <source>
        <dbReference type="ARBA" id="ARBA00023136"/>
    </source>
</evidence>
<name>A0A7Y5EI18_9GAMM</name>
<comment type="similarity">
    <text evidence="10 12">Belongs to the fluoride channel Fluc/FEX (TC 1.A.43) family.</text>
</comment>
<dbReference type="GO" id="GO:0046872">
    <property type="term" value="F:metal ion binding"/>
    <property type="evidence" value="ECO:0007669"/>
    <property type="project" value="UniProtKB-KW"/>
</dbReference>
<accession>A0A7Y5EI18</accession>
<keyword evidence="3" id="KW-0997">Cell inner membrane</keyword>
<evidence type="ECO:0000313" key="14">
    <source>
        <dbReference type="Proteomes" id="UP000523161"/>
    </source>
</evidence>
<keyword evidence="12" id="KW-0479">Metal-binding</keyword>
<evidence type="ECO:0000256" key="7">
    <source>
        <dbReference type="ARBA" id="ARBA00023065"/>
    </source>
</evidence>
<dbReference type="NCBIfam" id="TIGR00494">
    <property type="entry name" value="crcB"/>
    <property type="match status" value="1"/>
</dbReference>
<proteinExistence type="inferred from homology"/>
<dbReference type="Pfam" id="PF02537">
    <property type="entry name" value="CRCB"/>
    <property type="match status" value="1"/>
</dbReference>
<keyword evidence="14" id="KW-1185">Reference proteome</keyword>
<dbReference type="InterPro" id="IPR003691">
    <property type="entry name" value="FluC"/>
</dbReference>
<keyword evidence="2 12" id="KW-1003">Cell membrane</keyword>
<keyword evidence="12" id="KW-0813">Transport</keyword>
<dbReference type="EMBL" id="JABSOD010000009">
    <property type="protein sequence ID" value="NRQ43034.1"/>
    <property type="molecule type" value="Genomic_DNA"/>
</dbReference>
<feature type="transmembrane region" description="Helical" evidence="12">
    <location>
        <begin position="39"/>
        <end position="56"/>
    </location>
</feature>
<feature type="binding site" evidence="12">
    <location>
        <position position="76"/>
    </location>
    <ligand>
        <name>Na(+)</name>
        <dbReference type="ChEBI" id="CHEBI:29101"/>
        <note>structural</note>
    </ligand>
</feature>
<dbReference type="RefSeq" id="WP_173501278.1">
    <property type="nucleotide sequence ID" value="NZ_JABSOD010000009.1"/>
</dbReference>
<comment type="catalytic activity">
    <reaction evidence="11">
        <text>fluoride(in) = fluoride(out)</text>
        <dbReference type="Rhea" id="RHEA:76159"/>
        <dbReference type="ChEBI" id="CHEBI:17051"/>
    </reaction>
    <physiologicalReaction direction="left-to-right" evidence="11">
        <dbReference type="Rhea" id="RHEA:76160"/>
    </physiologicalReaction>
</comment>
<dbReference type="PANTHER" id="PTHR28259">
    <property type="entry name" value="FLUORIDE EXPORT PROTEIN 1-RELATED"/>
    <property type="match status" value="1"/>
</dbReference>
<organism evidence="13 14">
    <name type="scientific">Rheinheimera lutimaris</name>
    <dbReference type="NCBI Taxonomy" id="2740584"/>
    <lineage>
        <taxon>Bacteria</taxon>
        <taxon>Pseudomonadati</taxon>
        <taxon>Pseudomonadota</taxon>
        <taxon>Gammaproteobacteria</taxon>
        <taxon>Chromatiales</taxon>
        <taxon>Chromatiaceae</taxon>
        <taxon>Rheinheimera</taxon>
    </lineage>
</organism>
<dbReference type="AlphaFoldDB" id="A0A7Y5EI18"/>
<reference evidence="13 14" key="1">
    <citation type="submission" date="2020-06" db="EMBL/GenBank/DDBJ databases">
        <title>Rheinheimera sp. nov., a marine bacterium isolated from coastal.</title>
        <authorList>
            <person name="Yu Q."/>
            <person name="Qi Y."/>
            <person name="Pu J."/>
        </authorList>
    </citation>
    <scope>NUCLEOTIDE SEQUENCE [LARGE SCALE GENOMIC DNA]</scope>
    <source>
        <strain evidence="13 14">YQF-2</strain>
    </source>
</reference>
<protein>
    <recommendedName>
        <fullName evidence="12">Fluoride-specific ion channel FluC</fullName>
    </recommendedName>
</protein>